<keyword evidence="3" id="KW-1185">Reference proteome</keyword>
<feature type="compositionally biased region" description="Low complexity" evidence="1">
    <location>
        <begin position="220"/>
        <end position="230"/>
    </location>
</feature>
<feature type="region of interest" description="Disordered" evidence="1">
    <location>
        <begin position="220"/>
        <end position="245"/>
    </location>
</feature>
<comment type="caution">
    <text evidence="2">The sequence shown here is derived from an EMBL/GenBank/DDBJ whole genome shotgun (WGS) entry which is preliminary data.</text>
</comment>
<reference evidence="2" key="1">
    <citation type="journal article" date="2021" name="Nat. Commun.">
        <title>Genetic determinants of endophytism in the Arabidopsis root mycobiome.</title>
        <authorList>
            <person name="Mesny F."/>
            <person name="Miyauchi S."/>
            <person name="Thiergart T."/>
            <person name="Pickel B."/>
            <person name="Atanasova L."/>
            <person name="Karlsson M."/>
            <person name="Huettel B."/>
            <person name="Barry K.W."/>
            <person name="Haridas S."/>
            <person name="Chen C."/>
            <person name="Bauer D."/>
            <person name="Andreopoulos W."/>
            <person name="Pangilinan J."/>
            <person name="LaButti K."/>
            <person name="Riley R."/>
            <person name="Lipzen A."/>
            <person name="Clum A."/>
            <person name="Drula E."/>
            <person name="Henrissat B."/>
            <person name="Kohler A."/>
            <person name="Grigoriev I.V."/>
            <person name="Martin F.M."/>
            <person name="Hacquard S."/>
        </authorList>
    </citation>
    <scope>NUCLEOTIDE SEQUENCE</scope>
    <source>
        <strain evidence="2">MPI-SDFR-AT-0068</strain>
    </source>
</reference>
<protein>
    <submittedName>
        <fullName evidence="2">Uncharacterized protein</fullName>
    </submittedName>
</protein>
<sequence>MLRYSKACVGRLWNSRLALDGQKRWTSYNKAALDRAALLEQIESELGRMKAGKRVKINTESRTIKTDAGELPISPMMDPGWINKRRRPKKAEPTQISGNFRVNLSNNPYAEALWSPMRWCKNTHAILPRYFLQDFELVEHPDPEQTSAWFAPGPLSFERVMPRHVEGGFGSGNPVRHDQKAGSKKQLWEVPKEPTSAAQKADAQVESAEEAEAIFQAESEAGAETAAADEALGEDEFDTPQDGRDPRFRAPFVSYALARKSVIDMIGRRKNYQARMSARSGMASLRTVNQKVFRPDMGDVLLKMLRRLAVDTLITRSDREGKKPDMFINPVKSWEEAKKHVGRGSILYIPKEDMQDVNSYATLDVEGANYASKVAVHDLRYLLGEEELERLRSKSNAFSDHNILILTHHKSLSMRKLHMLLWKLQGYLALPEVEPIEGREY</sequence>
<dbReference type="OrthoDB" id="3363286at2759"/>
<evidence type="ECO:0000313" key="3">
    <source>
        <dbReference type="Proteomes" id="UP000813427"/>
    </source>
</evidence>
<organism evidence="2 3">
    <name type="scientific">Fusarium tricinctum</name>
    <dbReference type="NCBI Taxonomy" id="61284"/>
    <lineage>
        <taxon>Eukaryota</taxon>
        <taxon>Fungi</taxon>
        <taxon>Dikarya</taxon>
        <taxon>Ascomycota</taxon>
        <taxon>Pezizomycotina</taxon>
        <taxon>Sordariomycetes</taxon>
        <taxon>Hypocreomycetidae</taxon>
        <taxon>Hypocreales</taxon>
        <taxon>Nectriaceae</taxon>
        <taxon>Fusarium</taxon>
        <taxon>Fusarium tricinctum species complex</taxon>
    </lineage>
</organism>
<gene>
    <name evidence="2" type="ORF">BKA59DRAFT_480350</name>
</gene>
<dbReference type="EMBL" id="JAGPXF010000005">
    <property type="protein sequence ID" value="KAH7242270.1"/>
    <property type="molecule type" value="Genomic_DNA"/>
</dbReference>
<feature type="compositionally biased region" description="Basic and acidic residues" evidence="1">
    <location>
        <begin position="175"/>
        <end position="192"/>
    </location>
</feature>
<evidence type="ECO:0000313" key="2">
    <source>
        <dbReference type="EMBL" id="KAH7242270.1"/>
    </source>
</evidence>
<dbReference type="Proteomes" id="UP000813427">
    <property type="component" value="Unassembled WGS sequence"/>
</dbReference>
<accession>A0A8K0RTI2</accession>
<dbReference type="AlphaFoldDB" id="A0A8K0RTI2"/>
<feature type="region of interest" description="Disordered" evidence="1">
    <location>
        <begin position="170"/>
        <end position="199"/>
    </location>
</feature>
<evidence type="ECO:0000256" key="1">
    <source>
        <dbReference type="SAM" id="MobiDB-lite"/>
    </source>
</evidence>
<name>A0A8K0RTI2_9HYPO</name>
<proteinExistence type="predicted"/>